<comment type="similarity">
    <text evidence="2">Belongs to the methyltransferase superfamily. Trimethylguanosine synthase family.</text>
</comment>
<evidence type="ECO:0000256" key="2">
    <source>
        <dbReference type="ARBA" id="ARBA00025783"/>
    </source>
</evidence>
<evidence type="ECO:0000256" key="4">
    <source>
        <dbReference type="ARBA" id="ARBA00048740"/>
    </source>
</evidence>
<proteinExistence type="inferred from homology"/>
<reference evidence="10 11" key="2">
    <citation type="submission" date="2020-07" db="EMBL/GenBank/DDBJ databases">
        <title>Genome assembly of wild tea tree DASZ reveals pedigree and selection history of tea varieties.</title>
        <authorList>
            <person name="Zhang W."/>
        </authorList>
    </citation>
    <scope>NUCLEOTIDE SEQUENCE [LARGE SCALE GENOMIC DNA]</scope>
    <source>
        <strain evidence="11">cv. G240</strain>
        <tissue evidence="10">Leaf</tissue>
    </source>
</reference>
<dbReference type="InterPro" id="IPR019012">
    <property type="entry name" value="RNA_cap_Gua-N2-MeTrfase"/>
</dbReference>
<feature type="compositionally biased region" description="Basic and acidic residues" evidence="8">
    <location>
        <begin position="52"/>
        <end position="65"/>
    </location>
</feature>
<evidence type="ECO:0000256" key="3">
    <source>
        <dbReference type="ARBA" id="ARBA00047418"/>
    </source>
</evidence>
<dbReference type="GO" id="GO:0071164">
    <property type="term" value="F:RNA cap trimethylguanosine synthase activity"/>
    <property type="evidence" value="ECO:0007669"/>
    <property type="project" value="TreeGrafter"/>
</dbReference>
<evidence type="ECO:0000259" key="9">
    <source>
        <dbReference type="PROSITE" id="PS50020"/>
    </source>
</evidence>
<dbReference type="PROSITE" id="PS01159">
    <property type="entry name" value="WW_DOMAIN_1"/>
    <property type="match status" value="1"/>
</dbReference>
<accession>A0A7J7HT99</accession>
<dbReference type="PANTHER" id="PTHR14741">
    <property type="entry name" value="S-ADENOSYLMETHIONINE-DEPENDENT METHYLTRANSFERASE RELATED"/>
    <property type="match status" value="1"/>
</dbReference>
<dbReference type="AlphaFoldDB" id="A0A7J7HT99"/>
<comment type="caution">
    <text evidence="10">The sequence shown here is derived from an EMBL/GenBank/DDBJ whole genome shotgun (WGS) entry which is preliminary data.</text>
</comment>
<protein>
    <recommendedName>
        <fullName evidence="1">Trimethylguanosine synthase</fullName>
    </recommendedName>
    <alternativeName>
        <fullName evidence="7">Cap-specific guanine-N(2) methyltransferase</fullName>
    </alternativeName>
</protein>
<name>A0A7J7HT99_CAMSI</name>
<dbReference type="PROSITE" id="PS50020">
    <property type="entry name" value="WW_DOMAIN_2"/>
    <property type="match status" value="1"/>
</dbReference>
<feature type="compositionally biased region" description="Basic residues" evidence="8">
    <location>
        <begin position="42"/>
        <end position="51"/>
    </location>
</feature>
<comment type="catalytic activity">
    <reaction evidence="4">
        <text>a 5'-end (N(7)-methyl 5'-triphosphoguanosine)-ribonucleoside in snoRNA + S-adenosyl-L-methionine = a 5'-end (N(2),N(7)-dimethyl 5'-triphosphoguanosine)-ribonucleoside in snoRNA + S-adenosyl-L-homocysteine + H(+)</text>
        <dbReference type="Rhea" id="RHEA:78475"/>
        <dbReference type="Rhea" id="RHEA-COMP:19086"/>
        <dbReference type="Rhea" id="RHEA-COMP:19088"/>
        <dbReference type="ChEBI" id="CHEBI:15378"/>
        <dbReference type="ChEBI" id="CHEBI:57856"/>
        <dbReference type="ChEBI" id="CHEBI:59789"/>
        <dbReference type="ChEBI" id="CHEBI:156461"/>
        <dbReference type="ChEBI" id="CHEBI:172880"/>
    </reaction>
    <physiologicalReaction direction="left-to-right" evidence="4">
        <dbReference type="Rhea" id="RHEA:78476"/>
    </physiologicalReaction>
</comment>
<evidence type="ECO:0000256" key="8">
    <source>
        <dbReference type="SAM" id="MobiDB-lite"/>
    </source>
</evidence>
<dbReference type="Proteomes" id="UP000593564">
    <property type="component" value="Unassembled WGS sequence"/>
</dbReference>
<dbReference type="InterPro" id="IPR029063">
    <property type="entry name" value="SAM-dependent_MTases_sf"/>
</dbReference>
<dbReference type="EMBL" id="JACBKZ010000003">
    <property type="protein sequence ID" value="KAF5955617.1"/>
    <property type="molecule type" value="Genomic_DNA"/>
</dbReference>
<evidence type="ECO:0000256" key="6">
    <source>
        <dbReference type="ARBA" id="ARBA00049075"/>
    </source>
</evidence>
<evidence type="ECO:0000313" key="10">
    <source>
        <dbReference type="EMBL" id="KAF5955617.1"/>
    </source>
</evidence>
<gene>
    <name evidence="10" type="ORF">HYC85_008473</name>
</gene>
<sequence>MAVGGDRRRRNSGSGAAVERRERKRERELLRPEKSERERERRSHGKIKGKRKDMNKQHLHGHERSDDSVLDLIKVSEGVIASPTVFHGKTNDSLCSMSMLDQSESSYCGIAVDFNKTQCLCGEEEDLADLTARTTCAAVEEQACDGVSSIITNYSLDCGSMHSNVFSKDNMKTAAVSNNSDAGTSPGSITIDDDIEHHKNEQDRGLMKLSCMEGFLVADGDSEGEKFYSDICIEQPQGRDVGACSQSSEMLDHDETDSKDNGDFEDWTSYWDSFYKRNYFYNTKTHESTWDPPPGMEHLVFGEGIEKSEEMIVEMAEKNFNSAVSSHHSKSLDLNSYDLRCESDSFGESKKDDKSLDQPPTEPFGEFELAGDNFCDLMTTPTLDCGFEQLNETEVINKNCCDENLLHLLSEHTCSWGNEIKQIDCGEVCSTNLQITDAYRTEELDCSGQIGNSEEIIFCEGIQSNCDCDDAIQPSDACSFGTALVLLEDNWNGNVLLGPMDRATDKLENEQNSVTRKLNKKARKRTRLNRKLSSDSEELQFQGILEEFSPSIGKYWCQRYLLFSKFDDGIKMDEEGWFSVTPEPVARHHAFRCGTGIIIDCFTGVGGNAIQFAQRSKHVIAIDIDPKKIDYAQHNAAIYGVDDRIEFIRGDSFLLAPRLKDRMFKQQIGTGCRIGDLYVLDSLSNPFYLWHSRLGHLSADRSGSLAQSEPQSYKEACQDPHWVQVIEDELSAFQNLYTGLSPSACSVWSEAVSSCLADTVFLSPPWGGPNYTKVTTYDMKTMLKPHDGHVLFNVARGIASKVVMFLPRNVDFNQLAELSLSANPPWSLEVEKNFLNGKLKAITAYFTDTSSV</sequence>
<evidence type="ECO:0000313" key="11">
    <source>
        <dbReference type="Proteomes" id="UP000593564"/>
    </source>
</evidence>
<comment type="catalytic activity">
    <reaction evidence="6">
        <text>a 5'-end (N(7)-methyl 5'-triphosphoguanosine)-ribonucleoside in snRNA + S-adenosyl-L-methionine = a 5'-end (N(2),N(7)-dimethyl 5'-triphosphoguanosine)-ribonucleoside in snRNA + S-adenosyl-L-homocysteine + H(+)</text>
        <dbReference type="Rhea" id="RHEA:78471"/>
        <dbReference type="Rhea" id="RHEA-COMP:19085"/>
        <dbReference type="Rhea" id="RHEA-COMP:19087"/>
        <dbReference type="ChEBI" id="CHEBI:15378"/>
        <dbReference type="ChEBI" id="CHEBI:57856"/>
        <dbReference type="ChEBI" id="CHEBI:59789"/>
        <dbReference type="ChEBI" id="CHEBI:156461"/>
        <dbReference type="ChEBI" id="CHEBI:172880"/>
    </reaction>
    <physiologicalReaction direction="left-to-right" evidence="6">
        <dbReference type="Rhea" id="RHEA:78472"/>
    </physiologicalReaction>
</comment>
<dbReference type="InterPro" id="IPR001202">
    <property type="entry name" value="WW_dom"/>
</dbReference>
<dbReference type="CDD" id="cd00201">
    <property type="entry name" value="WW"/>
    <property type="match status" value="1"/>
</dbReference>
<feature type="domain" description="WW" evidence="9">
    <location>
        <begin position="267"/>
        <end position="295"/>
    </location>
</feature>
<evidence type="ECO:0000256" key="7">
    <source>
        <dbReference type="ARBA" id="ARBA00049790"/>
    </source>
</evidence>
<evidence type="ECO:0000256" key="5">
    <source>
        <dbReference type="ARBA" id="ARBA00048763"/>
    </source>
</evidence>
<feature type="compositionally biased region" description="Basic and acidic residues" evidence="8">
    <location>
        <begin position="18"/>
        <end position="41"/>
    </location>
</feature>
<dbReference type="SUPFAM" id="SSF53335">
    <property type="entry name" value="S-adenosyl-L-methionine-dependent methyltransferases"/>
    <property type="match status" value="1"/>
</dbReference>
<dbReference type="GO" id="GO:0005634">
    <property type="term" value="C:nucleus"/>
    <property type="evidence" value="ECO:0007669"/>
    <property type="project" value="TreeGrafter"/>
</dbReference>
<dbReference type="PANTHER" id="PTHR14741:SF32">
    <property type="entry name" value="TRIMETHYLGUANOSINE SYNTHASE"/>
    <property type="match status" value="1"/>
</dbReference>
<reference evidence="11" key="1">
    <citation type="journal article" date="2020" name="Nat. Commun.">
        <title>Genome assembly of wild tea tree DASZ reveals pedigree and selection history of tea varieties.</title>
        <authorList>
            <person name="Zhang W."/>
            <person name="Zhang Y."/>
            <person name="Qiu H."/>
            <person name="Guo Y."/>
            <person name="Wan H."/>
            <person name="Zhang X."/>
            <person name="Scossa F."/>
            <person name="Alseekh S."/>
            <person name="Zhang Q."/>
            <person name="Wang P."/>
            <person name="Xu L."/>
            <person name="Schmidt M.H."/>
            <person name="Jia X."/>
            <person name="Li D."/>
            <person name="Zhu A."/>
            <person name="Guo F."/>
            <person name="Chen W."/>
            <person name="Ni D."/>
            <person name="Usadel B."/>
            <person name="Fernie A.R."/>
            <person name="Wen W."/>
        </authorList>
    </citation>
    <scope>NUCLEOTIDE SEQUENCE [LARGE SCALE GENOMIC DNA]</scope>
    <source>
        <strain evidence="11">cv. G240</strain>
    </source>
</reference>
<dbReference type="Gene3D" id="3.40.50.150">
    <property type="entry name" value="Vaccinia Virus protein VP39"/>
    <property type="match status" value="1"/>
</dbReference>
<feature type="region of interest" description="Disordered" evidence="8">
    <location>
        <begin position="1"/>
        <end position="65"/>
    </location>
</feature>
<dbReference type="Pfam" id="PF09445">
    <property type="entry name" value="Methyltransf_15"/>
    <property type="match status" value="1"/>
</dbReference>
<evidence type="ECO:0000256" key="1">
    <source>
        <dbReference type="ARBA" id="ARBA00018517"/>
    </source>
</evidence>
<dbReference type="CDD" id="cd02440">
    <property type="entry name" value="AdoMet_MTases"/>
    <property type="match status" value="1"/>
</dbReference>
<organism evidence="10 11">
    <name type="scientific">Camellia sinensis</name>
    <name type="common">Tea plant</name>
    <name type="synonym">Thea sinensis</name>
    <dbReference type="NCBI Taxonomy" id="4442"/>
    <lineage>
        <taxon>Eukaryota</taxon>
        <taxon>Viridiplantae</taxon>
        <taxon>Streptophyta</taxon>
        <taxon>Embryophyta</taxon>
        <taxon>Tracheophyta</taxon>
        <taxon>Spermatophyta</taxon>
        <taxon>Magnoliopsida</taxon>
        <taxon>eudicotyledons</taxon>
        <taxon>Gunneridae</taxon>
        <taxon>Pentapetalae</taxon>
        <taxon>asterids</taxon>
        <taxon>Ericales</taxon>
        <taxon>Theaceae</taxon>
        <taxon>Camellia</taxon>
    </lineage>
</organism>
<comment type="catalytic activity">
    <reaction evidence="5">
        <text>a 5'-end (N(2),N(7)-dimethyl 5'-triphosphoguanosine)-ribonucleoside in snRNA + S-adenosyl-L-methionine = a 5'-end (N(2),N(2),N(7)-trimethyl 5'-triphosphoguanosine)-ribonucleoside in snRNA + S-adenosyl-L-homocysteine + H(+)</text>
        <dbReference type="Rhea" id="RHEA:78479"/>
        <dbReference type="Rhea" id="RHEA-COMP:19087"/>
        <dbReference type="Rhea" id="RHEA-COMP:19089"/>
        <dbReference type="ChEBI" id="CHEBI:15378"/>
        <dbReference type="ChEBI" id="CHEBI:57856"/>
        <dbReference type="ChEBI" id="CHEBI:59789"/>
        <dbReference type="ChEBI" id="CHEBI:167623"/>
        <dbReference type="ChEBI" id="CHEBI:172880"/>
    </reaction>
    <physiologicalReaction direction="left-to-right" evidence="5">
        <dbReference type="Rhea" id="RHEA:78480"/>
    </physiologicalReaction>
</comment>
<dbReference type="Gene3D" id="2.20.70.10">
    <property type="match status" value="1"/>
</dbReference>
<keyword evidence="11" id="KW-1185">Reference proteome</keyword>
<comment type="catalytic activity">
    <reaction evidence="3">
        <text>a 5'-end (N(2),N(7)-dimethyl 5'-triphosphoguanosine)-ribonucleoside in snoRNA + S-adenosyl-L-methionine = a 5'-end (N(2),N(2),N(7)-trimethyl 5'-triphosphoguanosine)-ribonucleoside in snoRNA + S-adenosyl-L-homocysteine + H(+)</text>
        <dbReference type="Rhea" id="RHEA:78507"/>
        <dbReference type="Rhea" id="RHEA-COMP:19088"/>
        <dbReference type="Rhea" id="RHEA-COMP:19090"/>
        <dbReference type="ChEBI" id="CHEBI:15378"/>
        <dbReference type="ChEBI" id="CHEBI:57856"/>
        <dbReference type="ChEBI" id="CHEBI:59789"/>
        <dbReference type="ChEBI" id="CHEBI:167623"/>
        <dbReference type="ChEBI" id="CHEBI:172880"/>
    </reaction>
    <physiologicalReaction direction="left-to-right" evidence="3">
        <dbReference type="Rhea" id="RHEA:78508"/>
    </physiologicalReaction>
</comment>